<dbReference type="EMBL" id="LR862152">
    <property type="protein sequence ID" value="CAD1834645.1"/>
    <property type="molecule type" value="Genomic_DNA"/>
</dbReference>
<proteinExistence type="predicted"/>
<sequence>MGPVSPRENAFGDRSHPSGTGCLRVCRDLSPMGQVSPFRDRSPRVKTLRTARTQIFRAFQVGTPSTTFHQVWKSSEPKSNTRTSQFAQLVHCLSYRLDVIFPLPVDLKSYDTLVIVAIHRYANRRRLTFAILPYSR</sequence>
<protein>
    <submittedName>
        <fullName evidence="1">Uncharacterized protein</fullName>
    </submittedName>
</protein>
<dbReference type="AlphaFoldDB" id="A0A6V7PV84"/>
<gene>
    <name evidence="1" type="ORF">CB5_LOCUS17856</name>
</gene>
<reference evidence="1" key="1">
    <citation type="submission" date="2020-07" db="EMBL/GenBank/DDBJ databases">
        <authorList>
            <person name="Lin J."/>
        </authorList>
    </citation>
    <scope>NUCLEOTIDE SEQUENCE</scope>
</reference>
<evidence type="ECO:0000313" key="1">
    <source>
        <dbReference type="EMBL" id="CAD1834645.1"/>
    </source>
</evidence>
<name>A0A6V7PV84_ANACO</name>
<accession>A0A6V7PV84</accession>
<organism evidence="1">
    <name type="scientific">Ananas comosus var. bracteatus</name>
    <name type="common">red pineapple</name>
    <dbReference type="NCBI Taxonomy" id="296719"/>
    <lineage>
        <taxon>Eukaryota</taxon>
        <taxon>Viridiplantae</taxon>
        <taxon>Streptophyta</taxon>
        <taxon>Embryophyta</taxon>
        <taxon>Tracheophyta</taxon>
        <taxon>Spermatophyta</taxon>
        <taxon>Magnoliopsida</taxon>
        <taxon>Liliopsida</taxon>
        <taxon>Poales</taxon>
        <taxon>Bromeliaceae</taxon>
        <taxon>Bromelioideae</taxon>
        <taxon>Ananas</taxon>
    </lineage>
</organism>